<protein>
    <submittedName>
        <fullName evidence="1">Uncharacterized protein</fullName>
    </submittedName>
</protein>
<evidence type="ECO:0000313" key="1">
    <source>
        <dbReference type="EMBL" id="KAA8893359.1"/>
    </source>
</evidence>
<gene>
    <name evidence="1" type="ORF">FN846DRAFT_914129</name>
</gene>
<dbReference type="InParanoid" id="A0A5J5EEG2"/>
<sequence length="167" mass="18657">MPPPMVIYRGQGLYRRRYDEDVDTAFAHSDKGFTTDELALQYRTTLTPGRRAVLMANPESSLLMKHILKLNVQRALSGVLETSGLSAAQAQRLAAGLQDPTEWQPHQPGSLLFAQVRTFRSGDPEKVKECDRMWAELSGGVDDLYCIVVEQQRLNSEVIPDRGEAVV</sequence>
<dbReference type="Proteomes" id="UP000326924">
    <property type="component" value="Unassembled WGS sequence"/>
</dbReference>
<reference evidence="1 2" key="1">
    <citation type="submission" date="2019-09" db="EMBL/GenBank/DDBJ databases">
        <title>Draft genome of the ectomycorrhizal ascomycete Sphaerosporella brunnea.</title>
        <authorList>
            <consortium name="DOE Joint Genome Institute"/>
            <person name="Benucci G.M."/>
            <person name="Marozzi G."/>
            <person name="Antonielli L."/>
            <person name="Sanchez S."/>
            <person name="Marco P."/>
            <person name="Wang X."/>
            <person name="Falini L.B."/>
            <person name="Barry K."/>
            <person name="Haridas S."/>
            <person name="Lipzen A."/>
            <person name="Labutti K."/>
            <person name="Grigoriev I.V."/>
            <person name="Murat C."/>
            <person name="Martin F."/>
            <person name="Albertini E."/>
            <person name="Donnini D."/>
            <person name="Bonito G."/>
        </authorList>
    </citation>
    <scope>NUCLEOTIDE SEQUENCE [LARGE SCALE GENOMIC DNA]</scope>
    <source>
        <strain evidence="1 2">Sb_GMNB300</strain>
    </source>
</reference>
<keyword evidence="2" id="KW-1185">Reference proteome</keyword>
<dbReference type="AlphaFoldDB" id="A0A5J5EEG2"/>
<proteinExistence type="predicted"/>
<name>A0A5J5EEG2_9PEZI</name>
<comment type="caution">
    <text evidence="1">The sequence shown here is derived from an EMBL/GenBank/DDBJ whole genome shotgun (WGS) entry which is preliminary data.</text>
</comment>
<dbReference type="EMBL" id="VXIS01000456">
    <property type="protein sequence ID" value="KAA8893359.1"/>
    <property type="molecule type" value="Genomic_DNA"/>
</dbReference>
<accession>A0A5J5EEG2</accession>
<evidence type="ECO:0000313" key="2">
    <source>
        <dbReference type="Proteomes" id="UP000326924"/>
    </source>
</evidence>
<organism evidence="1 2">
    <name type="scientific">Sphaerosporella brunnea</name>
    <dbReference type="NCBI Taxonomy" id="1250544"/>
    <lineage>
        <taxon>Eukaryota</taxon>
        <taxon>Fungi</taxon>
        <taxon>Dikarya</taxon>
        <taxon>Ascomycota</taxon>
        <taxon>Pezizomycotina</taxon>
        <taxon>Pezizomycetes</taxon>
        <taxon>Pezizales</taxon>
        <taxon>Pyronemataceae</taxon>
        <taxon>Sphaerosporella</taxon>
    </lineage>
</organism>